<dbReference type="SFLD" id="SFLDG01017">
    <property type="entry name" value="Polyprenyl_Transferase_Like"/>
    <property type="match status" value="1"/>
</dbReference>
<evidence type="ECO:0000256" key="3">
    <source>
        <dbReference type="RuleBase" id="RU004466"/>
    </source>
</evidence>
<organism evidence="4 5">
    <name type="scientific">Herbihabitans rhizosphaerae</name>
    <dbReference type="NCBI Taxonomy" id="1872711"/>
    <lineage>
        <taxon>Bacteria</taxon>
        <taxon>Bacillati</taxon>
        <taxon>Actinomycetota</taxon>
        <taxon>Actinomycetes</taxon>
        <taxon>Pseudonocardiales</taxon>
        <taxon>Pseudonocardiaceae</taxon>
        <taxon>Herbihabitans</taxon>
    </lineage>
</organism>
<dbReference type="Pfam" id="PF00348">
    <property type="entry name" value="polyprenyl_synt"/>
    <property type="match status" value="1"/>
</dbReference>
<comment type="similarity">
    <text evidence="3">Belongs to the FPP/GGPP synthase family.</text>
</comment>
<dbReference type="PROSITE" id="PS00444">
    <property type="entry name" value="POLYPRENYL_SYNTHASE_2"/>
    <property type="match status" value="1"/>
</dbReference>
<dbReference type="PROSITE" id="PS00723">
    <property type="entry name" value="POLYPRENYL_SYNTHASE_1"/>
    <property type="match status" value="1"/>
</dbReference>
<dbReference type="SUPFAM" id="SSF48576">
    <property type="entry name" value="Terpenoid synthases"/>
    <property type="match status" value="1"/>
</dbReference>
<proteinExistence type="inferred from homology"/>
<dbReference type="PANTHER" id="PTHR12001:SF86">
    <property type="entry name" value="GERANYLGERANYL DIPHOSPHATE SYNTHASE"/>
    <property type="match status" value="1"/>
</dbReference>
<dbReference type="OrthoDB" id="4497239at2"/>
<dbReference type="CDD" id="cd00685">
    <property type="entry name" value="Trans_IPPS_HT"/>
    <property type="match status" value="1"/>
</dbReference>
<dbReference type="RefSeq" id="WP_130343038.1">
    <property type="nucleotide sequence ID" value="NZ_SGWQ01000002.1"/>
</dbReference>
<name>A0A4Q7L208_9PSEU</name>
<evidence type="ECO:0000256" key="1">
    <source>
        <dbReference type="ARBA" id="ARBA00022723"/>
    </source>
</evidence>
<protein>
    <submittedName>
        <fullName evidence="4">Geranylgeranyl diphosphate synthase type I</fullName>
    </submittedName>
</protein>
<dbReference type="NCBIfam" id="NF041169">
    <property type="entry name" value="f2_encap_cargo4"/>
    <property type="match status" value="1"/>
</dbReference>
<keyword evidence="1" id="KW-0479">Metal-binding</keyword>
<comment type="caution">
    <text evidence="4">The sequence shown here is derived from an EMBL/GenBank/DDBJ whole genome shotgun (WGS) entry which is preliminary data.</text>
</comment>
<dbReference type="AlphaFoldDB" id="A0A4Q7L208"/>
<sequence length="347" mass="37097">MTTMREAPTGARSAREVLDWSREVVDSGMRAAVDTLPESVRHIAGYHLGWWDVRGRPESADRGKALRPALTLLCTRAVGADSSVGLPAAVAVELTHNFSLLHDDVMDGDRTRRHRLTAWSAFGVGPAILAGDALLTLALDVLTTSGHPECRLAAHSLSDAVQELLHGQMLDLEFERRDSVSLDECLTMAEGKTAALLGRACALGALFGGGRPAQVQLLRSYGERLGLAFQLVDDLLGIWGDPRRTGKPVYSDVISRKKSLPVVAALTSGTDAGRELADLYGRPDPLSGPQLARAGELIELAGGRAWSADHAEEMLTEALRHLNASGPDPESAAELTAVARLVVARDR</sequence>
<dbReference type="InterPro" id="IPR008949">
    <property type="entry name" value="Isoprenoid_synthase_dom_sf"/>
</dbReference>
<dbReference type="InterPro" id="IPR000092">
    <property type="entry name" value="Polyprenyl_synt"/>
</dbReference>
<dbReference type="Gene3D" id="1.10.600.10">
    <property type="entry name" value="Farnesyl Diphosphate Synthase"/>
    <property type="match status" value="1"/>
</dbReference>
<reference evidence="4 5" key="1">
    <citation type="submission" date="2019-02" db="EMBL/GenBank/DDBJ databases">
        <title>Genomic Encyclopedia of Type Strains, Phase IV (KMG-IV): sequencing the most valuable type-strain genomes for metagenomic binning, comparative biology and taxonomic classification.</title>
        <authorList>
            <person name="Goeker M."/>
        </authorList>
    </citation>
    <scope>NUCLEOTIDE SEQUENCE [LARGE SCALE GENOMIC DNA]</scope>
    <source>
        <strain evidence="4 5">DSM 101727</strain>
    </source>
</reference>
<evidence type="ECO:0000256" key="2">
    <source>
        <dbReference type="ARBA" id="ARBA00022842"/>
    </source>
</evidence>
<accession>A0A4Q7L208</accession>
<keyword evidence="5" id="KW-1185">Reference proteome</keyword>
<dbReference type="InterPro" id="IPR033749">
    <property type="entry name" value="Polyprenyl_synt_CS"/>
</dbReference>
<evidence type="ECO:0000313" key="5">
    <source>
        <dbReference type="Proteomes" id="UP000294257"/>
    </source>
</evidence>
<dbReference type="GO" id="GO:0004659">
    <property type="term" value="F:prenyltransferase activity"/>
    <property type="evidence" value="ECO:0007669"/>
    <property type="project" value="InterPro"/>
</dbReference>
<dbReference type="SFLD" id="SFLDS00005">
    <property type="entry name" value="Isoprenoid_Synthase_Type_I"/>
    <property type="match status" value="1"/>
</dbReference>
<dbReference type="EMBL" id="SGWQ01000002">
    <property type="protein sequence ID" value="RZS43154.1"/>
    <property type="molecule type" value="Genomic_DNA"/>
</dbReference>
<dbReference type="GO" id="GO:0046872">
    <property type="term" value="F:metal ion binding"/>
    <property type="evidence" value="ECO:0007669"/>
    <property type="project" value="UniProtKB-KW"/>
</dbReference>
<dbReference type="PANTHER" id="PTHR12001">
    <property type="entry name" value="GERANYLGERANYL PYROPHOSPHATE SYNTHASE"/>
    <property type="match status" value="1"/>
</dbReference>
<dbReference type="Proteomes" id="UP000294257">
    <property type="component" value="Unassembled WGS sequence"/>
</dbReference>
<evidence type="ECO:0000313" key="4">
    <source>
        <dbReference type="EMBL" id="RZS43154.1"/>
    </source>
</evidence>
<dbReference type="GO" id="GO:0008299">
    <property type="term" value="P:isoprenoid biosynthetic process"/>
    <property type="evidence" value="ECO:0007669"/>
    <property type="project" value="InterPro"/>
</dbReference>
<gene>
    <name evidence="4" type="ORF">EV193_102130</name>
</gene>
<keyword evidence="2" id="KW-0460">Magnesium</keyword>
<keyword evidence="3" id="KW-0808">Transferase</keyword>